<name>A0A0A9Y4B1_LYGHE</name>
<dbReference type="EMBL" id="GBHO01019239">
    <property type="protein sequence ID" value="JAG24365.1"/>
    <property type="molecule type" value="Transcribed_RNA"/>
</dbReference>
<feature type="region of interest" description="Disordered" evidence="1">
    <location>
        <begin position="115"/>
        <end position="176"/>
    </location>
</feature>
<evidence type="ECO:0000313" key="2">
    <source>
        <dbReference type="EMBL" id="JAG24365.1"/>
    </source>
</evidence>
<sequence>VTIPQQNSKKIPEEYFTTPSPEEAHETRVPGSDHEAAASQHYHVSYKVAHDKQKSSIDDEGSVIDQISGWSLLDTELKPSTEKDEGTTQKPWEELEVSISPLTKEKVYVVTPQSVFPTAPDNSTASTTTQASTTTEVTQRITRQLTRDVSDGTTEKVSVVTPEAEDDDRGILSNDLVQEETASVTYLGSASSL</sequence>
<proteinExistence type="predicted"/>
<feature type="non-terminal residue" evidence="2">
    <location>
        <position position="1"/>
    </location>
</feature>
<evidence type="ECO:0000256" key="1">
    <source>
        <dbReference type="SAM" id="MobiDB-lite"/>
    </source>
</evidence>
<feature type="compositionally biased region" description="Basic and acidic residues" evidence="1">
    <location>
        <begin position="22"/>
        <end position="35"/>
    </location>
</feature>
<gene>
    <name evidence="2" type="primary">MDC1_4</name>
    <name evidence="2" type="ORF">CM83_2713</name>
</gene>
<accession>A0A0A9Y4B1</accession>
<feature type="region of interest" description="Disordered" evidence="1">
    <location>
        <begin position="1"/>
        <end position="35"/>
    </location>
</feature>
<reference evidence="2" key="2">
    <citation type="submission" date="2014-07" db="EMBL/GenBank/DDBJ databases">
        <authorList>
            <person name="Hull J."/>
        </authorList>
    </citation>
    <scope>NUCLEOTIDE SEQUENCE</scope>
</reference>
<feature type="compositionally biased region" description="Low complexity" evidence="1">
    <location>
        <begin position="123"/>
        <end position="135"/>
    </location>
</feature>
<reference evidence="2" key="1">
    <citation type="journal article" date="2014" name="PLoS ONE">
        <title>Transcriptome-Based Identification of ABC Transporters in the Western Tarnished Plant Bug Lygus hesperus.</title>
        <authorList>
            <person name="Hull J.J."/>
            <person name="Chaney K."/>
            <person name="Geib S.M."/>
            <person name="Fabrick J.A."/>
            <person name="Brent C.S."/>
            <person name="Walsh D."/>
            <person name="Lavine L.C."/>
        </authorList>
    </citation>
    <scope>NUCLEOTIDE SEQUENCE</scope>
</reference>
<feature type="non-terminal residue" evidence="2">
    <location>
        <position position="193"/>
    </location>
</feature>
<protein>
    <submittedName>
        <fullName evidence="2">Mediator of DNA damage checkpoint protein 1</fullName>
    </submittedName>
</protein>
<feature type="compositionally biased region" description="Basic and acidic residues" evidence="1">
    <location>
        <begin position="145"/>
        <end position="154"/>
    </location>
</feature>
<organism evidence="2">
    <name type="scientific">Lygus hesperus</name>
    <name type="common">Western plant bug</name>
    <dbReference type="NCBI Taxonomy" id="30085"/>
    <lineage>
        <taxon>Eukaryota</taxon>
        <taxon>Metazoa</taxon>
        <taxon>Ecdysozoa</taxon>
        <taxon>Arthropoda</taxon>
        <taxon>Hexapoda</taxon>
        <taxon>Insecta</taxon>
        <taxon>Pterygota</taxon>
        <taxon>Neoptera</taxon>
        <taxon>Paraneoptera</taxon>
        <taxon>Hemiptera</taxon>
        <taxon>Heteroptera</taxon>
        <taxon>Panheteroptera</taxon>
        <taxon>Cimicomorpha</taxon>
        <taxon>Miridae</taxon>
        <taxon>Mirini</taxon>
        <taxon>Lygus</taxon>
    </lineage>
</organism>
<dbReference type="AlphaFoldDB" id="A0A0A9Y4B1"/>